<dbReference type="Proteomes" id="UP000680839">
    <property type="component" value="Chromosome"/>
</dbReference>
<dbReference type="RefSeq" id="WP_215622042.1">
    <property type="nucleotide sequence ID" value="NZ_CP076134.1"/>
</dbReference>
<feature type="transmembrane region" description="Helical" evidence="8">
    <location>
        <begin position="989"/>
        <end position="1016"/>
    </location>
</feature>
<evidence type="ECO:0000256" key="4">
    <source>
        <dbReference type="ARBA" id="ARBA00022475"/>
    </source>
</evidence>
<dbReference type="GO" id="GO:0042910">
    <property type="term" value="F:xenobiotic transmembrane transporter activity"/>
    <property type="evidence" value="ECO:0007669"/>
    <property type="project" value="TreeGrafter"/>
</dbReference>
<gene>
    <name evidence="9" type="ORF">KMZ29_00725</name>
</gene>
<feature type="transmembrane region" description="Helical" evidence="8">
    <location>
        <begin position="474"/>
        <end position="497"/>
    </location>
</feature>
<feature type="transmembrane region" description="Helical" evidence="8">
    <location>
        <begin position="958"/>
        <end position="977"/>
    </location>
</feature>
<organism evidence="9 10">
    <name type="scientific">Bradyrhizobium sediminis</name>
    <dbReference type="NCBI Taxonomy" id="2840469"/>
    <lineage>
        <taxon>Bacteria</taxon>
        <taxon>Pseudomonadati</taxon>
        <taxon>Pseudomonadota</taxon>
        <taxon>Alphaproteobacteria</taxon>
        <taxon>Hyphomicrobiales</taxon>
        <taxon>Nitrobacteraceae</taxon>
        <taxon>Bradyrhizobium</taxon>
    </lineage>
</organism>
<dbReference type="PANTHER" id="PTHR32063">
    <property type="match status" value="1"/>
</dbReference>
<keyword evidence="5 8" id="KW-0812">Transmembrane</keyword>
<feature type="transmembrane region" description="Helical" evidence="8">
    <location>
        <begin position="442"/>
        <end position="462"/>
    </location>
</feature>
<evidence type="ECO:0000256" key="8">
    <source>
        <dbReference type="SAM" id="Phobius"/>
    </source>
</evidence>
<dbReference type="Gene3D" id="3.30.70.1320">
    <property type="entry name" value="Multidrug efflux transporter AcrB pore domain like"/>
    <property type="match status" value="1"/>
</dbReference>
<proteinExistence type="inferred from homology"/>
<feature type="transmembrane region" description="Helical" evidence="8">
    <location>
        <begin position="362"/>
        <end position="381"/>
    </location>
</feature>
<evidence type="ECO:0000256" key="6">
    <source>
        <dbReference type="ARBA" id="ARBA00022989"/>
    </source>
</evidence>
<keyword evidence="7 8" id="KW-0472">Membrane</keyword>
<dbReference type="Gene3D" id="3.30.2090.10">
    <property type="entry name" value="Multidrug efflux transporter AcrB TolC docking domain, DN and DC subdomains"/>
    <property type="match status" value="2"/>
</dbReference>
<accession>A0A975NEF7</accession>
<dbReference type="PRINTS" id="PR00702">
    <property type="entry name" value="ACRIFLAVINRP"/>
</dbReference>
<dbReference type="PANTHER" id="PTHR32063:SF4">
    <property type="entry name" value="SLR6043 PROTEIN"/>
    <property type="match status" value="1"/>
</dbReference>
<keyword evidence="4" id="KW-1003">Cell membrane</keyword>
<dbReference type="SUPFAM" id="SSF82714">
    <property type="entry name" value="Multidrug efflux transporter AcrB TolC docking domain, DN and DC subdomains"/>
    <property type="match status" value="2"/>
</dbReference>
<feature type="transmembrane region" description="Helical" evidence="8">
    <location>
        <begin position="531"/>
        <end position="550"/>
    </location>
</feature>
<evidence type="ECO:0000256" key="7">
    <source>
        <dbReference type="ARBA" id="ARBA00023136"/>
    </source>
</evidence>
<sequence>MFRFLVTQSLRNRLLVIAAASVLVLLGIFSAGRLPVDVFPDLNKPTVTILTESEGLAPPEVEQLVSFPIETQMNGVPGVTRVRSVSGIGLSIVYVEFDWGTDIYRNRQQIAERLSLVRAQLPPNTVPQIGPISSIMGQIVLVAMTSEKASAMEVREAADFIVRPRLLAIPGVAQVIPIGGEVRQYRIAPNPPALRSLGVTYEQVEQALTQFGVNTGGGFTDQHAREYLIRNIGRTTNLDDLRSVVVAQVNGGPVFLRQVATVEFAPRVKRGEAGYMGRPAVIVSIEKQPNVDTIGLTREVERVLKEITASLPEGMRADQIVFRQANFIETSIRNVEQVLMEAGVAVALVLFAFLLNWRTTMISLTAIPVSILTTASVFYFAGLSINTMTLGGLAIALGELVDDAVVDVENIFRRLRENRALERPRPAFDVVVSASQEVRSGIVYATTIIVLVFVPLFALSGIEGRLFAPLGEAYIISILASLAVSVTLTPVMAYYMLPHLKRLDHGDSALVRLLKRGYGALLERAFRHQPALMAMTLLAVMIAGIAAFLLPRSFLPPFNEGTLTINMLFNPGISLTESNRVGLIAERLIMEVPEVKTVGRRTGRAELDEHAEGVHSSEFDVDLAKSSRTKIDVIADIRARLAVLPASINVGQPISHRLDHLLSGVRAEVALKIFGDDLDALRAAAEMMRTRLIGIPGLVDLQVEKQVLIPQLEIRVDYGRAALYGVQPAAVVEQLSRLSNGRIVSRVVDGYRRFDVTMRLPDRLRTTQRLGDLLIETPTGWIPARQLADIKETEGPNQILRENGRRRVVVLANTNGTADMARIVESIREVLASTRLPEGFYTRLEGTFQAQEEASRTIGILSLLSLSLIFAILYSRYRSVLFAVIVMGNVPLALIGAVLALWLTGQPLSVASMIGFITLTGIAARNGILKISHYINLALQEGMPFGRNLVLRGSLERLTPVLMTALAAGVALVPLLIDAATPGKEILHPVAVTIFGGLISATLLDMLLTPVLFLRYGEKHLERLRRDAAASVDPARGTSSAEAF</sequence>
<dbReference type="SUPFAM" id="SSF82693">
    <property type="entry name" value="Multidrug efflux transporter AcrB pore domain, PN1, PN2, PC1 and PC2 subdomains"/>
    <property type="match status" value="2"/>
</dbReference>
<protein>
    <submittedName>
        <fullName evidence="9">CusA/CzcA family heavy metal efflux RND transporter</fullName>
    </submittedName>
</protein>
<dbReference type="NCBIfam" id="TIGR00914">
    <property type="entry name" value="2A0601"/>
    <property type="match status" value="1"/>
</dbReference>
<keyword evidence="6 8" id="KW-1133">Transmembrane helix</keyword>
<evidence type="ECO:0000256" key="5">
    <source>
        <dbReference type="ARBA" id="ARBA00022692"/>
    </source>
</evidence>
<dbReference type="Gene3D" id="1.20.1640.10">
    <property type="entry name" value="Multidrug efflux transporter AcrB transmembrane domain"/>
    <property type="match status" value="2"/>
</dbReference>
<comment type="similarity">
    <text evidence="2">Belongs to the resistance-nodulation-cell division (RND) (TC 2.A.6) family.</text>
</comment>
<feature type="transmembrane region" description="Helical" evidence="8">
    <location>
        <begin position="857"/>
        <end position="874"/>
    </location>
</feature>
<dbReference type="EMBL" id="CP076134">
    <property type="protein sequence ID" value="QWG13310.1"/>
    <property type="molecule type" value="Genomic_DNA"/>
</dbReference>
<dbReference type="Gene3D" id="3.30.70.1440">
    <property type="entry name" value="Multidrug efflux transporter AcrB pore domain"/>
    <property type="match status" value="1"/>
</dbReference>
<feature type="transmembrane region" description="Helical" evidence="8">
    <location>
        <begin position="881"/>
        <end position="902"/>
    </location>
</feature>
<name>A0A975NEF7_9BRAD</name>
<dbReference type="InterPro" id="IPR027463">
    <property type="entry name" value="AcrB_DN_DC_subdom"/>
</dbReference>
<reference evidence="9" key="1">
    <citation type="submission" date="2021-06" db="EMBL/GenBank/DDBJ databases">
        <title>Bradyrhizobium sp. S2-20-1 Genome sequencing.</title>
        <authorList>
            <person name="Jin L."/>
        </authorList>
    </citation>
    <scope>NUCLEOTIDE SEQUENCE</scope>
    <source>
        <strain evidence="9">S2-20-1</strain>
    </source>
</reference>
<evidence type="ECO:0000256" key="3">
    <source>
        <dbReference type="ARBA" id="ARBA00022448"/>
    </source>
</evidence>
<evidence type="ECO:0000256" key="2">
    <source>
        <dbReference type="ARBA" id="ARBA00010942"/>
    </source>
</evidence>
<evidence type="ECO:0000256" key="1">
    <source>
        <dbReference type="ARBA" id="ARBA00004651"/>
    </source>
</evidence>
<dbReference type="SUPFAM" id="SSF82866">
    <property type="entry name" value="Multidrug efflux transporter AcrB transmembrane domain"/>
    <property type="match status" value="2"/>
</dbReference>
<dbReference type="AlphaFoldDB" id="A0A975NEF7"/>
<dbReference type="InterPro" id="IPR004763">
    <property type="entry name" value="CusA-like"/>
</dbReference>
<feature type="transmembrane region" description="Helical" evidence="8">
    <location>
        <begin position="908"/>
        <end position="928"/>
    </location>
</feature>
<dbReference type="Gene3D" id="3.30.70.1430">
    <property type="entry name" value="Multidrug efflux transporter AcrB pore domain"/>
    <property type="match status" value="2"/>
</dbReference>
<dbReference type="InterPro" id="IPR001036">
    <property type="entry name" value="Acrflvin-R"/>
</dbReference>
<comment type="subcellular location">
    <subcellularLocation>
        <location evidence="1">Cell membrane</location>
        <topology evidence="1">Multi-pass membrane protein</topology>
    </subcellularLocation>
</comment>
<evidence type="ECO:0000313" key="10">
    <source>
        <dbReference type="Proteomes" id="UP000680839"/>
    </source>
</evidence>
<dbReference type="GO" id="GO:0008324">
    <property type="term" value="F:monoatomic cation transmembrane transporter activity"/>
    <property type="evidence" value="ECO:0007669"/>
    <property type="project" value="InterPro"/>
</dbReference>
<dbReference type="Pfam" id="PF00873">
    <property type="entry name" value="ACR_tran"/>
    <property type="match status" value="1"/>
</dbReference>
<keyword evidence="3" id="KW-0813">Transport</keyword>
<evidence type="ECO:0000313" key="9">
    <source>
        <dbReference type="EMBL" id="QWG13310.1"/>
    </source>
</evidence>
<dbReference type="GO" id="GO:0005886">
    <property type="term" value="C:plasma membrane"/>
    <property type="evidence" value="ECO:0007669"/>
    <property type="project" value="UniProtKB-SubCell"/>
</dbReference>